<organism evidence="2 3">
    <name type="scientific">Ooceraea biroi</name>
    <name type="common">Clonal raider ant</name>
    <name type="synonym">Cerapachys biroi</name>
    <dbReference type="NCBI Taxonomy" id="2015173"/>
    <lineage>
        <taxon>Eukaryota</taxon>
        <taxon>Metazoa</taxon>
        <taxon>Ecdysozoa</taxon>
        <taxon>Arthropoda</taxon>
        <taxon>Hexapoda</taxon>
        <taxon>Insecta</taxon>
        <taxon>Pterygota</taxon>
        <taxon>Neoptera</taxon>
        <taxon>Endopterygota</taxon>
        <taxon>Hymenoptera</taxon>
        <taxon>Apocrita</taxon>
        <taxon>Aculeata</taxon>
        <taxon>Formicoidea</taxon>
        <taxon>Formicidae</taxon>
        <taxon>Dorylinae</taxon>
        <taxon>Ooceraea</taxon>
    </lineage>
</organism>
<evidence type="ECO:0000256" key="1">
    <source>
        <dbReference type="SAM" id="MobiDB-lite"/>
    </source>
</evidence>
<dbReference type="EMBL" id="KK107429">
    <property type="protein sequence ID" value="EZA50970.1"/>
    <property type="molecule type" value="Genomic_DNA"/>
</dbReference>
<dbReference type="Proteomes" id="UP000053097">
    <property type="component" value="Unassembled WGS sequence"/>
</dbReference>
<feature type="compositionally biased region" description="Polar residues" evidence="1">
    <location>
        <begin position="169"/>
        <end position="181"/>
    </location>
</feature>
<feature type="region of interest" description="Disordered" evidence="1">
    <location>
        <begin position="18"/>
        <end position="68"/>
    </location>
</feature>
<protein>
    <submittedName>
        <fullName evidence="2">Homeobox protein homothorax</fullName>
    </submittedName>
</protein>
<feature type="compositionally biased region" description="Basic and acidic residues" evidence="1">
    <location>
        <begin position="19"/>
        <end position="33"/>
    </location>
</feature>
<name>A0A026W4F9_OOCBI</name>
<feature type="region of interest" description="Disordered" evidence="1">
    <location>
        <begin position="124"/>
        <end position="199"/>
    </location>
</feature>
<reference evidence="2 3" key="1">
    <citation type="journal article" date="2014" name="Curr. Biol.">
        <title>The genome of the clonal raider ant Cerapachys biroi.</title>
        <authorList>
            <person name="Oxley P.R."/>
            <person name="Ji L."/>
            <person name="Fetter-Pruneda I."/>
            <person name="McKenzie S.K."/>
            <person name="Li C."/>
            <person name="Hu H."/>
            <person name="Zhang G."/>
            <person name="Kronauer D.J."/>
        </authorList>
    </citation>
    <scope>NUCLEOTIDE SEQUENCE [LARGE SCALE GENOMIC DNA]</scope>
</reference>
<keyword evidence="2" id="KW-0238">DNA-binding</keyword>
<keyword evidence="2" id="KW-0371">Homeobox</keyword>
<evidence type="ECO:0000313" key="3">
    <source>
        <dbReference type="Proteomes" id="UP000053097"/>
    </source>
</evidence>
<dbReference type="GO" id="GO:0003677">
    <property type="term" value="F:DNA binding"/>
    <property type="evidence" value="ECO:0007669"/>
    <property type="project" value="UniProtKB-KW"/>
</dbReference>
<feature type="compositionally biased region" description="Basic and acidic residues" evidence="1">
    <location>
        <begin position="185"/>
        <end position="199"/>
    </location>
</feature>
<evidence type="ECO:0000313" key="2">
    <source>
        <dbReference type="EMBL" id="EZA50970.1"/>
    </source>
</evidence>
<accession>A0A026W4F9</accession>
<dbReference type="AlphaFoldDB" id="A0A026W4F9"/>
<keyword evidence="3" id="KW-1185">Reference proteome</keyword>
<proteinExistence type="predicted"/>
<sequence length="199" mass="21437">MRDRIDDWLNSLAWNTGEENERASPTHTRDWEAKRHKKRQGRGVRQGWRRPGEAVLSRGSRGNMGNQLAEERHHRAVRYEASSIVRPLVVAAGFDRVVGGILAFRYLGSKPVFVAGMFPITSPRANGSRQAMDAVGVRPPSSSLSYPGAGANDDARSPGSGGTPGPLSQQAPASLDSSDPGVSQDRIDSGPDVRVGDEP</sequence>
<gene>
    <name evidence="2" type="ORF">X777_10598</name>
</gene>